<dbReference type="Proteomes" id="UP000467536">
    <property type="component" value="Unassembled WGS sequence"/>
</dbReference>
<accession>A0A3T2H2Z8</accession>
<evidence type="ECO:0000313" key="3">
    <source>
        <dbReference type="EMBL" id="EDO0985749.1"/>
    </source>
</evidence>
<feature type="domain" description="Tail spike" evidence="1">
    <location>
        <begin position="90"/>
        <end position="326"/>
    </location>
</feature>
<dbReference type="EMBL" id="AANEHK010000005">
    <property type="protein sequence ID" value="EDO0985749.1"/>
    <property type="molecule type" value="Genomic_DNA"/>
</dbReference>
<dbReference type="Gene3D" id="3.55.50.40">
    <property type="match status" value="1"/>
</dbReference>
<dbReference type="RefSeq" id="WP_003740854.1">
    <property type="nucleotide sequence ID" value="NC_021827.1"/>
</dbReference>
<dbReference type="Pfam" id="PF06605">
    <property type="entry name" value="Prophage_tail"/>
    <property type="match status" value="1"/>
</dbReference>
<proteinExistence type="predicted"/>
<protein>
    <submittedName>
        <fullName evidence="3">Uncharacterized protein</fullName>
    </submittedName>
</protein>
<dbReference type="Pfam" id="PF18994">
    <property type="entry name" value="Prophage_tailD1"/>
    <property type="match status" value="1"/>
</dbReference>
<feature type="domain" description="Prophage endopeptidase tail N-terminal" evidence="2">
    <location>
        <begin position="10"/>
        <end position="85"/>
    </location>
</feature>
<organism evidence="3 4">
    <name type="scientific">Listeria monocytogenes</name>
    <dbReference type="NCBI Taxonomy" id="1639"/>
    <lineage>
        <taxon>Bacteria</taxon>
        <taxon>Bacillati</taxon>
        <taxon>Bacillota</taxon>
        <taxon>Bacilli</taxon>
        <taxon>Bacillales</taxon>
        <taxon>Listeriaceae</taxon>
        <taxon>Listeria</taxon>
    </lineage>
</organism>
<evidence type="ECO:0000259" key="2">
    <source>
        <dbReference type="Pfam" id="PF18994"/>
    </source>
</evidence>
<comment type="caution">
    <text evidence="3">The sequence shown here is derived from an EMBL/GenBank/DDBJ whole genome shotgun (WGS) entry which is preliminary data.</text>
</comment>
<reference evidence="3 4" key="1">
    <citation type="submission" date="2019-08" db="EMBL/GenBank/DDBJ databases">
        <authorList>
            <person name="Ashton P.M."/>
            <person name="Dallman T."/>
            <person name="Nair S."/>
            <person name="De Pinna E."/>
            <person name="Peters T."/>
            <person name="Grant K."/>
        </authorList>
    </citation>
    <scope>NUCLEOTIDE SEQUENCE [LARGE SCALE GENOMIC DNA]</scope>
    <source>
        <strain evidence="3 4">788324</strain>
    </source>
</reference>
<gene>
    <name evidence="3" type="ORF">FV747_07070</name>
</gene>
<dbReference type="InterPro" id="IPR010572">
    <property type="entry name" value="Tail_dom"/>
</dbReference>
<evidence type="ECO:0000259" key="1">
    <source>
        <dbReference type="Pfam" id="PF06605"/>
    </source>
</evidence>
<dbReference type="InterPro" id="IPR044051">
    <property type="entry name" value="Prophage_tail_N"/>
</dbReference>
<sequence length="337" mass="37714">MLEVTDLYGNSEPLTNHSILENNFEINTVPDLNFTVYRKYNERAFDMITEKCVITEVESKEMYRIEMFSCIGSGDTIGYNVQCLHIVKDLNNKLLTSELKGSQTIKSCMDFIVSGTKFTYEILDSFSSFDFESLGNDFALNVLLNNILVNFKAEFEVTNYHIVIRKKIGIENAFIFVDGFNINKLSFTNDSTNLATRISGDGKSGDNGNPIVTTTYTSPNADIYGIIDAAKYSDDSTTTANLKARLKETLQDVPDISITLDYVQFTKGNIHKKKVERVGLGNAGYVRGKNIDVYSRIQKITLYPQSTKTPVVSINSVKGTLSKTLAHLKEVKKGVKK</sequence>
<name>A0A3T2H2Z8_LISMN</name>
<evidence type="ECO:0000313" key="4">
    <source>
        <dbReference type="Proteomes" id="UP000467536"/>
    </source>
</evidence>
<dbReference type="AlphaFoldDB" id="A0A3T2H2Z8"/>